<evidence type="ECO:0000256" key="1">
    <source>
        <dbReference type="ARBA" id="ARBA00010062"/>
    </source>
</evidence>
<name>A0A2M9G6H1_9PROT</name>
<dbReference type="InterPro" id="IPR028081">
    <property type="entry name" value="Leu-bd"/>
</dbReference>
<evidence type="ECO:0000256" key="5">
    <source>
        <dbReference type="SAM" id="SignalP"/>
    </source>
</evidence>
<protein>
    <submittedName>
        <fullName evidence="7">ABC transporter substrate-binding protein</fullName>
    </submittedName>
</protein>
<dbReference type="CDD" id="cd06330">
    <property type="entry name" value="PBP1_As_SBP-like"/>
    <property type="match status" value="1"/>
</dbReference>
<feature type="signal peptide" evidence="5">
    <location>
        <begin position="1"/>
        <end position="23"/>
    </location>
</feature>
<keyword evidence="2" id="KW-0813">Transport</keyword>
<feature type="chain" id="PRO_5014902857" evidence="5">
    <location>
        <begin position="24"/>
        <end position="410"/>
    </location>
</feature>
<dbReference type="InterPro" id="IPR028082">
    <property type="entry name" value="Peripla_BP_I"/>
</dbReference>
<proteinExistence type="inferred from homology"/>
<evidence type="ECO:0000256" key="3">
    <source>
        <dbReference type="ARBA" id="ARBA00022729"/>
    </source>
</evidence>
<dbReference type="PANTHER" id="PTHR30483">
    <property type="entry name" value="LEUCINE-SPECIFIC-BINDING PROTEIN"/>
    <property type="match status" value="1"/>
</dbReference>
<dbReference type="InterPro" id="IPR000709">
    <property type="entry name" value="Leu_Ile_Val-bd"/>
</dbReference>
<comment type="similarity">
    <text evidence="1">Belongs to the leucine-binding protein family.</text>
</comment>
<dbReference type="PANTHER" id="PTHR30483:SF37">
    <property type="entry name" value="ABC TRANSPORTER SUBSTRATE-BINDING PROTEIN"/>
    <property type="match status" value="1"/>
</dbReference>
<dbReference type="Pfam" id="PF13458">
    <property type="entry name" value="Peripla_BP_6"/>
    <property type="match status" value="1"/>
</dbReference>
<evidence type="ECO:0000313" key="7">
    <source>
        <dbReference type="EMBL" id="PJK31301.1"/>
    </source>
</evidence>
<evidence type="ECO:0000259" key="6">
    <source>
        <dbReference type="Pfam" id="PF13458"/>
    </source>
</evidence>
<dbReference type="AlphaFoldDB" id="A0A2M9G6H1"/>
<evidence type="ECO:0000256" key="2">
    <source>
        <dbReference type="ARBA" id="ARBA00022448"/>
    </source>
</evidence>
<keyword evidence="8" id="KW-1185">Reference proteome</keyword>
<dbReference type="SUPFAM" id="SSF53822">
    <property type="entry name" value="Periplasmic binding protein-like I"/>
    <property type="match status" value="1"/>
</dbReference>
<evidence type="ECO:0000256" key="4">
    <source>
        <dbReference type="ARBA" id="ARBA00022970"/>
    </source>
</evidence>
<dbReference type="RefSeq" id="WP_109792769.1">
    <property type="nucleotide sequence ID" value="NZ_PHIG01000006.1"/>
</dbReference>
<dbReference type="GO" id="GO:0006865">
    <property type="term" value="P:amino acid transport"/>
    <property type="evidence" value="ECO:0007669"/>
    <property type="project" value="UniProtKB-KW"/>
</dbReference>
<keyword evidence="3 5" id="KW-0732">Signal</keyword>
<feature type="domain" description="Leucine-binding protein" evidence="6">
    <location>
        <begin position="31"/>
        <end position="367"/>
    </location>
</feature>
<evidence type="ECO:0000313" key="8">
    <source>
        <dbReference type="Proteomes" id="UP000229498"/>
    </source>
</evidence>
<keyword evidence="4" id="KW-0029">Amino-acid transport</keyword>
<gene>
    <name evidence="7" type="ORF">CVT23_02245</name>
</gene>
<dbReference type="PRINTS" id="PR00337">
    <property type="entry name" value="LEUILEVALBP"/>
</dbReference>
<dbReference type="EMBL" id="PHIG01000006">
    <property type="protein sequence ID" value="PJK31301.1"/>
    <property type="molecule type" value="Genomic_DNA"/>
</dbReference>
<dbReference type="Proteomes" id="UP000229498">
    <property type="component" value="Unassembled WGS sequence"/>
</dbReference>
<accession>A0A2M9G6H1</accession>
<organism evidence="7 8">
    <name type="scientific">Minwuia thermotolerans</name>
    <dbReference type="NCBI Taxonomy" id="2056226"/>
    <lineage>
        <taxon>Bacteria</taxon>
        <taxon>Pseudomonadati</taxon>
        <taxon>Pseudomonadota</taxon>
        <taxon>Alphaproteobacteria</taxon>
        <taxon>Minwuiales</taxon>
        <taxon>Minwuiaceae</taxon>
        <taxon>Minwuia</taxon>
    </lineage>
</organism>
<dbReference type="Gene3D" id="3.40.50.2300">
    <property type="match status" value="2"/>
</dbReference>
<sequence length="410" mass="45073">MLTRRSALYVMIGVGAAAWLSTAAVGQEGEPIKVGEINSYSALPAFTEPYRKGWQLAVEQINESGGVLGRPLEVISRDDGGKPGNAVTIAEELLSREKVDLLAGTFFSHIGLAVSDFALQKQVVFLASEPLTDALVWEKGNRYTFRLRPSTYMQSAMLAREAADSEAKRWAFVAPNYKYGQDAVAAFKKLLKEQNPEVEFVGEQWPALRKIDAGATVRALEAAKPDGIFNVLFGADLAEFVREGNLRGLFKDRTVVGLLTGEPEYLLPLGEEAPRGWIVTGYPWYDIQDPAHKKFVADYQARWDEDPMTGSLVGFNTILSIKAAIEAAGSTKTELLVQAFRGLSVETPIGTIIYRKVDHQSTMGAWVGITRWREGGGYMTGWRYVPGQDVLPSTEVADEMRPDDSVDSVK</sequence>
<dbReference type="InterPro" id="IPR051010">
    <property type="entry name" value="BCAA_transport"/>
</dbReference>
<dbReference type="OrthoDB" id="9783240at2"/>
<comment type="caution">
    <text evidence="7">The sequence shown here is derived from an EMBL/GenBank/DDBJ whole genome shotgun (WGS) entry which is preliminary data.</text>
</comment>
<reference evidence="7 8" key="1">
    <citation type="submission" date="2017-11" db="EMBL/GenBank/DDBJ databases">
        <title>Draft genome sequence of Rhizobiales bacterium SY3-13.</title>
        <authorList>
            <person name="Sun C."/>
        </authorList>
    </citation>
    <scope>NUCLEOTIDE SEQUENCE [LARGE SCALE GENOMIC DNA]</scope>
    <source>
        <strain evidence="7 8">SY3-13</strain>
    </source>
</reference>